<name>A0A1I4ANK5_9PSEU</name>
<accession>A0A1I4ANK5</accession>
<dbReference type="AlphaFoldDB" id="A0A1I4ANK5"/>
<organism evidence="7 8">
    <name type="scientific">Amycolatopsis sacchari</name>
    <dbReference type="NCBI Taxonomy" id="115433"/>
    <lineage>
        <taxon>Bacteria</taxon>
        <taxon>Bacillati</taxon>
        <taxon>Actinomycetota</taxon>
        <taxon>Actinomycetes</taxon>
        <taxon>Pseudonocardiales</taxon>
        <taxon>Pseudonocardiaceae</taxon>
        <taxon>Amycolatopsis</taxon>
    </lineage>
</organism>
<proteinExistence type="inferred from homology"/>
<evidence type="ECO:0000256" key="6">
    <source>
        <dbReference type="ARBA" id="ARBA00023306"/>
    </source>
</evidence>
<evidence type="ECO:0000256" key="3">
    <source>
        <dbReference type="ARBA" id="ARBA00022618"/>
    </source>
</evidence>
<reference evidence="7 8" key="1">
    <citation type="submission" date="2016-10" db="EMBL/GenBank/DDBJ databases">
        <authorList>
            <person name="de Groot N.N."/>
        </authorList>
    </citation>
    <scope>NUCLEOTIDE SEQUENCE [LARGE SCALE GENOMIC DNA]</scope>
    <source>
        <strain evidence="7 8">DSM 44468</strain>
    </source>
</reference>
<comment type="similarity">
    <text evidence="2">Belongs to the SsgA family.</text>
</comment>
<keyword evidence="6" id="KW-0131">Cell cycle</keyword>
<keyword evidence="4" id="KW-0749">Sporulation</keyword>
<keyword evidence="3 7" id="KW-0132">Cell division</keyword>
<evidence type="ECO:0000256" key="2">
    <source>
        <dbReference type="ARBA" id="ARBA00009323"/>
    </source>
</evidence>
<dbReference type="GO" id="GO:0030428">
    <property type="term" value="C:cell septum"/>
    <property type="evidence" value="ECO:0007669"/>
    <property type="project" value="UniProtKB-SubCell"/>
</dbReference>
<dbReference type="STRING" id="115433.SAMN05421835_124103"/>
<gene>
    <name evidence="7" type="ORF">SAMN05421835_124103</name>
</gene>
<dbReference type="GO" id="GO:0000917">
    <property type="term" value="P:division septum assembly"/>
    <property type="evidence" value="ECO:0007669"/>
    <property type="project" value="UniProtKB-KW"/>
</dbReference>
<evidence type="ECO:0000313" key="7">
    <source>
        <dbReference type="EMBL" id="SFK57800.1"/>
    </source>
</evidence>
<evidence type="ECO:0000256" key="5">
    <source>
        <dbReference type="ARBA" id="ARBA00023210"/>
    </source>
</evidence>
<dbReference type="Pfam" id="PF04686">
    <property type="entry name" value="SsgA"/>
    <property type="match status" value="1"/>
</dbReference>
<keyword evidence="5" id="KW-0717">Septation</keyword>
<dbReference type="EMBL" id="FORP01000024">
    <property type="protein sequence ID" value="SFK57800.1"/>
    <property type="molecule type" value="Genomic_DNA"/>
</dbReference>
<evidence type="ECO:0000256" key="4">
    <source>
        <dbReference type="ARBA" id="ARBA00022969"/>
    </source>
</evidence>
<comment type="subcellular location">
    <subcellularLocation>
        <location evidence="1">Cell septum</location>
    </subcellularLocation>
</comment>
<protein>
    <submittedName>
        <fullName evidence="7">Streptomyces sporulation and cell division protein, SsgA</fullName>
    </submittedName>
</protein>
<dbReference type="Proteomes" id="UP000199025">
    <property type="component" value="Unassembled WGS sequence"/>
</dbReference>
<dbReference type="InterPro" id="IPR038658">
    <property type="entry name" value="SsgB_sf"/>
</dbReference>
<evidence type="ECO:0000313" key="8">
    <source>
        <dbReference type="Proteomes" id="UP000199025"/>
    </source>
</evidence>
<sequence length="140" mass="15402">MDGEDAVRTDFAEQHQFVTLNGSGTPVFSRWSYVARDPYAVTLAFRTARGNWIEWCFARDLLVGGLSEPTGLGDVRVRPDLAFEHEVLVIELESPDGYAVVETRRADVERFVVASHEVVPVGGESGFVDVDAFIAQITGV</sequence>
<evidence type="ECO:0000256" key="1">
    <source>
        <dbReference type="ARBA" id="ARBA00004431"/>
    </source>
</evidence>
<dbReference type="Gene3D" id="2.30.31.20">
    <property type="entry name" value="Sporulation-specific cell division protein SsgB"/>
    <property type="match status" value="1"/>
</dbReference>
<dbReference type="InterPro" id="IPR006776">
    <property type="entry name" value="SsgB"/>
</dbReference>
<keyword evidence="8" id="KW-1185">Reference proteome</keyword>
<dbReference type="GO" id="GO:0030435">
    <property type="term" value="P:sporulation resulting in formation of a cellular spore"/>
    <property type="evidence" value="ECO:0007669"/>
    <property type="project" value="UniProtKB-KW"/>
</dbReference>